<protein>
    <recommendedName>
        <fullName evidence="4">Cornichon</fullName>
    </recommendedName>
</protein>
<keyword evidence="1" id="KW-0472">Membrane</keyword>
<sequence length="146" mass="17388">MENVGVYTSLLYLLDFFGNLSCSGISLFLMLSHEDVDCSALEPLELSDYLTSFQKIEILINICSFVVLLPFCNTYFLWALLPMFLYNCWMLLRKKYAHNFMFMTEYKNRSHTETVLTAKMIIYLLYVCISLFMFVFKFAEYLSYWY</sequence>
<keyword evidence="1" id="KW-0812">Transmembrane</keyword>
<dbReference type="Pfam" id="PF03311">
    <property type="entry name" value="Cornichon"/>
    <property type="match status" value="1"/>
</dbReference>
<gene>
    <name evidence="2" type="ORF">ECRASSUSDP1_LOCUS25428</name>
</gene>
<dbReference type="GO" id="GO:0016192">
    <property type="term" value="P:vesicle-mediated transport"/>
    <property type="evidence" value="ECO:0007669"/>
    <property type="project" value="InterPro"/>
</dbReference>
<dbReference type="Proteomes" id="UP001295684">
    <property type="component" value="Unassembled WGS sequence"/>
</dbReference>
<keyword evidence="3" id="KW-1185">Reference proteome</keyword>
<dbReference type="InterPro" id="IPR003377">
    <property type="entry name" value="Cornichon"/>
</dbReference>
<accession>A0AAD1Y6S0</accession>
<organism evidence="2 3">
    <name type="scientific">Euplotes crassus</name>
    <dbReference type="NCBI Taxonomy" id="5936"/>
    <lineage>
        <taxon>Eukaryota</taxon>
        <taxon>Sar</taxon>
        <taxon>Alveolata</taxon>
        <taxon>Ciliophora</taxon>
        <taxon>Intramacronucleata</taxon>
        <taxon>Spirotrichea</taxon>
        <taxon>Hypotrichia</taxon>
        <taxon>Euplotida</taxon>
        <taxon>Euplotidae</taxon>
        <taxon>Moneuplotes</taxon>
    </lineage>
</organism>
<comment type="caution">
    <text evidence="2">The sequence shown here is derived from an EMBL/GenBank/DDBJ whole genome shotgun (WGS) entry which is preliminary data.</text>
</comment>
<feature type="transmembrane region" description="Helical" evidence="1">
    <location>
        <begin position="75"/>
        <end position="92"/>
    </location>
</feature>
<reference evidence="2" key="1">
    <citation type="submission" date="2023-07" db="EMBL/GenBank/DDBJ databases">
        <authorList>
            <consortium name="AG Swart"/>
            <person name="Singh M."/>
            <person name="Singh A."/>
            <person name="Seah K."/>
            <person name="Emmerich C."/>
        </authorList>
    </citation>
    <scope>NUCLEOTIDE SEQUENCE</scope>
    <source>
        <strain evidence="2">DP1</strain>
    </source>
</reference>
<evidence type="ECO:0000256" key="1">
    <source>
        <dbReference type="SAM" id="Phobius"/>
    </source>
</evidence>
<dbReference type="EMBL" id="CAMPGE010026219">
    <property type="protein sequence ID" value="CAI2383912.1"/>
    <property type="molecule type" value="Genomic_DNA"/>
</dbReference>
<name>A0AAD1Y6S0_EUPCR</name>
<keyword evidence="1" id="KW-1133">Transmembrane helix</keyword>
<evidence type="ECO:0000313" key="2">
    <source>
        <dbReference type="EMBL" id="CAI2383912.1"/>
    </source>
</evidence>
<proteinExistence type="predicted"/>
<evidence type="ECO:0000313" key="3">
    <source>
        <dbReference type="Proteomes" id="UP001295684"/>
    </source>
</evidence>
<evidence type="ECO:0008006" key="4">
    <source>
        <dbReference type="Google" id="ProtNLM"/>
    </source>
</evidence>
<dbReference type="AlphaFoldDB" id="A0AAD1Y6S0"/>
<feature type="transmembrane region" description="Helical" evidence="1">
    <location>
        <begin position="113"/>
        <end position="136"/>
    </location>
</feature>
<feature type="transmembrane region" description="Helical" evidence="1">
    <location>
        <begin position="12"/>
        <end position="31"/>
    </location>
</feature>